<dbReference type="InterPro" id="IPR012337">
    <property type="entry name" value="RNaseH-like_sf"/>
</dbReference>
<evidence type="ECO:0000256" key="7">
    <source>
        <dbReference type="ARBA" id="ARBA00023242"/>
    </source>
</evidence>
<dbReference type="EMBL" id="JBJJXI010000043">
    <property type="protein sequence ID" value="KAL3401730.1"/>
    <property type="molecule type" value="Genomic_DNA"/>
</dbReference>
<evidence type="ECO:0000256" key="4">
    <source>
        <dbReference type="ARBA" id="ARBA00022801"/>
    </source>
</evidence>
<feature type="domain" description="HRDC" evidence="9">
    <location>
        <begin position="339"/>
        <end position="419"/>
    </location>
</feature>
<dbReference type="PANTHER" id="PTHR12124">
    <property type="entry name" value="POLYMYOSITIS/SCLERODERMA AUTOANTIGEN-RELATED"/>
    <property type="match status" value="1"/>
</dbReference>
<evidence type="ECO:0000256" key="1">
    <source>
        <dbReference type="ARBA" id="ARBA00004123"/>
    </source>
</evidence>
<dbReference type="GO" id="GO:0006364">
    <property type="term" value="P:rRNA processing"/>
    <property type="evidence" value="ECO:0007669"/>
    <property type="project" value="UniProtKB-KW"/>
</dbReference>
<evidence type="ECO:0000259" key="9">
    <source>
        <dbReference type="PROSITE" id="PS50967"/>
    </source>
</evidence>
<protein>
    <recommendedName>
        <fullName evidence="9">HRDC domain-containing protein</fullName>
    </recommendedName>
</protein>
<keyword evidence="6" id="KW-0269">Exonuclease</keyword>
<dbReference type="SUPFAM" id="SSF47819">
    <property type="entry name" value="HRDC-like"/>
    <property type="match status" value="1"/>
</dbReference>
<evidence type="ECO:0000313" key="10">
    <source>
        <dbReference type="EMBL" id="KAL3401730.1"/>
    </source>
</evidence>
<organism evidence="10 11">
    <name type="scientific">Trichogramma kaykai</name>
    <dbReference type="NCBI Taxonomy" id="54128"/>
    <lineage>
        <taxon>Eukaryota</taxon>
        <taxon>Metazoa</taxon>
        <taxon>Ecdysozoa</taxon>
        <taxon>Arthropoda</taxon>
        <taxon>Hexapoda</taxon>
        <taxon>Insecta</taxon>
        <taxon>Pterygota</taxon>
        <taxon>Neoptera</taxon>
        <taxon>Endopterygota</taxon>
        <taxon>Hymenoptera</taxon>
        <taxon>Apocrita</taxon>
        <taxon>Proctotrupomorpha</taxon>
        <taxon>Chalcidoidea</taxon>
        <taxon>Trichogrammatidae</taxon>
        <taxon>Trichogramma</taxon>
    </lineage>
</organism>
<accession>A0ABD2X9C3</accession>
<proteinExistence type="inferred from homology"/>
<evidence type="ECO:0000313" key="11">
    <source>
        <dbReference type="Proteomes" id="UP001627154"/>
    </source>
</evidence>
<dbReference type="GO" id="GO:0004527">
    <property type="term" value="F:exonuclease activity"/>
    <property type="evidence" value="ECO:0007669"/>
    <property type="project" value="UniProtKB-KW"/>
</dbReference>
<keyword evidence="5" id="KW-0271">Exosome</keyword>
<comment type="subcellular location">
    <subcellularLocation>
        <location evidence="1">Nucleus</location>
    </subcellularLocation>
</comment>
<dbReference type="PROSITE" id="PS50967">
    <property type="entry name" value="HRDC"/>
    <property type="match status" value="1"/>
</dbReference>
<dbReference type="Gene3D" id="3.30.420.10">
    <property type="entry name" value="Ribonuclease H-like superfamily/Ribonuclease H"/>
    <property type="match status" value="1"/>
</dbReference>
<dbReference type="FunFam" id="3.30.420.10:FF:000059">
    <property type="entry name" value="Exosome complex exonuclease Rrp6"/>
    <property type="match status" value="1"/>
</dbReference>
<dbReference type="AlphaFoldDB" id="A0ABD2X9C3"/>
<keyword evidence="4" id="KW-0378">Hydrolase</keyword>
<dbReference type="Proteomes" id="UP001627154">
    <property type="component" value="Unassembled WGS sequence"/>
</dbReference>
<dbReference type="Gene3D" id="1.10.150.80">
    <property type="entry name" value="HRDC domain"/>
    <property type="match status" value="1"/>
</dbReference>
<dbReference type="GO" id="GO:0005634">
    <property type="term" value="C:nucleus"/>
    <property type="evidence" value="ECO:0007669"/>
    <property type="project" value="UniProtKB-SubCell"/>
</dbReference>
<evidence type="ECO:0000256" key="8">
    <source>
        <dbReference type="ARBA" id="ARBA00043957"/>
    </source>
</evidence>
<dbReference type="InterPro" id="IPR044876">
    <property type="entry name" value="HRDC_dom_sf"/>
</dbReference>
<dbReference type="Pfam" id="PF01612">
    <property type="entry name" value="DNA_pol_A_exo1"/>
    <property type="match status" value="1"/>
</dbReference>
<dbReference type="InterPro" id="IPR002121">
    <property type="entry name" value="HRDC_dom"/>
</dbReference>
<evidence type="ECO:0000256" key="5">
    <source>
        <dbReference type="ARBA" id="ARBA00022835"/>
    </source>
</evidence>
<dbReference type="InterPro" id="IPR045092">
    <property type="entry name" value="Rrp6-like"/>
</dbReference>
<comment type="caution">
    <text evidence="10">The sequence shown here is derived from an EMBL/GenBank/DDBJ whole genome shotgun (WGS) entry which is preliminary data.</text>
</comment>
<evidence type="ECO:0000256" key="6">
    <source>
        <dbReference type="ARBA" id="ARBA00022839"/>
    </source>
</evidence>
<sequence length="434" mass="51394">MAFFKKYNYSTIWGNALNYLKAQLGLQQATKKLYQVEKLDIPKPQLKFKEKVDNSETIWKPTLMYKPNSMQPLDLQLELKSDGTYEYCHPYKYELENFHPPSWQLKKKLTKRFQPLEDTPLYFIDKEDKLHDMLENLKTCSEIAVDLENHSPRSFQGITCLIQISTRDTDYIIDTLSLRSELHVLNDIFTKPTILKVFHSAEMDIIWLQRDFSLYVVNMFDTQKAAKKLEFPLSLSYLLTTCCQLNIDKNSKKNFQMSDWRKRPLTKSLLKYAREDTHYLLYIKDVLTNALIENNKEDLQSLLNVYKESTEVCKKVYAKPVNSEFSFLHVLRRKRKNFNNRQLFALKELYKLRFEVARRDDESENHVLSNSILIHIAEKLPISDKEILNYNENFLSENITEIKKINEQARKLPHAPCLEDIKNVHNKDCIDKIL</sequence>
<reference evidence="10 11" key="1">
    <citation type="journal article" date="2024" name="bioRxiv">
        <title>A reference genome for Trichogramma kaykai: A tiny desert-dwelling parasitoid wasp with competing sex-ratio distorters.</title>
        <authorList>
            <person name="Culotta J."/>
            <person name="Lindsey A.R."/>
        </authorList>
    </citation>
    <scope>NUCLEOTIDE SEQUENCE [LARGE SCALE GENOMIC DNA]</scope>
    <source>
        <strain evidence="10 11">KSX58</strain>
    </source>
</reference>
<dbReference type="SUPFAM" id="SSF53098">
    <property type="entry name" value="Ribonuclease H-like"/>
    <property type="match status" value="1"/>
</dbReference>
<evidence type="ECO:0000256" key="3">
    <source>
        <dbReference type="ARBA" id="ARBA00022722"/>
    </source>
</evidence>
<keyword evidence="3" id="KW-0540">Nuclease</keyword>
<dbReference type="InterPro" id="IPR010997">
    <property type="entry name" value="HRDC-like_sf"/>
</dbReference>
<dbReference type="InterPro" id="IPR036397">
    <property type="entry name" value="RNaseH_sf"/>
</dbReference>
<evidence type="ECO:0000256" key="2">
    <source>
        <dbReference type="ARBA" id="ARBA00022552"/>
    </source>
</evidence>
<keyword evidence="7" id="KW-0539">Nucleus</keyword>
<dbReference type="InterPro" id="IPR002562">
    <property type="entry name" value="3'-5'_exonuclease_dom"/>
</dbReference>
<name>A0ABD2X9C3_9HYME</name>
<dbReference type="PANTHER" id="PTHR12124:SF47">
    <property type="entry name" value="EXOSOME COMPONENT 10"/>
    <property type="match status" value="1"/>
</dbReference>
<keyword evidence="11" id="KW-1185">Reference proteome</keyword>
<dbReference type="Pfam" id="PF00570">
    <property type="entry name" value="HRDC"/>
    <property type="match status" value="1"/>
</dbReference>
<dbReference type="SMART" id="SM00341">
    <property type="entry name" value="HRDC"/>
    <property type="match status" value="1"/>
</dbReference>
<comment type="similarity">
    <text evidence="8">Belongs to the exosome component 10/RRP6 family.</text>
</comment>
<keyword evidence="2" id="KW-0698">rRNA processing</keyword>
<dbReference type="GO" id="GO:0000178">
    <property type="term" value="C:exosome (RNase complex)"/>
    <property type="evidence" value="ECO:0007669"/>
    <property type="project" value="UniProtKB-KW"/>
</dbReference>
<dbReference type="SMART" id="SM00474">
    <property type="entry name" value="35EXOc"/>
    <property type="match status" value="1"/>
</dbReference>
<gene>
    <name evidence="10" type="ORF">TKK_005093</name>
</gene>